<dbReference type="Pfam" id="PF10175">
    <property type="entry name" value="MPP6"/>
    <property type="match status" value="1"/>
</dbReference>
<reference evidence="2 3" key="1">
    <citation type="submission" date="2024-01" db="EMBL/GenBank/DDBJ databases">
        <title>Comparative genomics of Cryptococcus and Kwoniella reveals pathogenesis evolution and contrasting modes of karyotype evolution via chromosome fusion or intercentromeric recombination.</title>
        <authorList>
            <person name="Coelho M.A."/>
            <person name="David-Palma M."/>
            <person name="Shea T."/>
            <person name="Bowers K."/>
            <person name="McGinley-Smith S."/>
            <person name="Mohammad A.W."/>
            <person name="Gnirke A."/>
            <person name="Yurkov A.M."/>
            <person name="Nowrousian M."/>
            <person name="Sun S."/>
            <person name="Cuomo C.A."/>
            <person name="Heitman J."/>
        </authorList>
    </citation>
    <scope>NUCLEOTIDE SEQUENCE [LARGE SCALE GENOMIC DNA]</scope>
    <source>
        <strain evidence="2 3">CBS 6074</strain>
    </source>
</reference>
<dbReference type="RefSeq" id="XP_066077946.1">
    <property type="nucleotide sequence ID" value="XM_066221849.1"/>
</dbReference>
<feature type="compositionally biased region" description="Gly residues" evidence="1">
    <location>
        <begin position="136"/>
        <end position="147"/>
    </location>
</feature>
<feature type="compositionally biased region" description="Polar residues" evidence="1">
    <location>
        <begin position="315"/>
        <end position="324"/>
    </location>
</feature>
<feature type="compositionally biased region" description="Low complexity" evidence="1">
    <location>
        <begin position="20"/>
        <end position="32"/>
    </location>
</feature>
<feature type="compositionally biased region" description="Polar residues" evidence="1">
    <location>
        <begin position="40"/>
        <end position="62"/>
    </location>
</feature>
<feature type="compositionally biased region" description="Basic and acidic residues" evidence="1">
    <location>
        <begin position="186"/>
        <end position="195"/>
    </location>
</feature>
<evidence type="ECO:0000256" key="1">
    <source>
        <dbReference type="SAM" id="MobiDB-lite"/>
    </source>
</evidence>
<organism evidence="2 3">
    <name type="scientific">Kwoniella dendrophila CBS 6074</name>
    <dbReference type="NCBI Taxonomy" id="1295534"/>
    <lineage>
        <taxon>Eukaryota</taxon>
        <taxon>Fungi</taxon>
        <taxon>Dikarya</taxon>
        <taxon>Basidiomycota</taxon>
        <taxon>Agaricomycotina</taxon>
        <taxon>Tremellomycetes</taxon>
        <taxon>Tremellales</taxon>
        <taxon>Cryptococcaceae</taxon>
        <taxon>Kwoniella</taxon>
    </lineage>
</organism>
<keyword evidence="3" id="KW-1185">Reference proteome</keyword>
<feature type="compositionally biased region" description="Low complexity" evidence="1">
    <location>
        <begin position="258"/>
        <end position="295"/>
    </location>
</feature>
<feature type="compositionally biased region" description="Basic and acidic residues" evidence="1">
    <location>
        <begin position="148"/>
        <end position="160"/>
    </location>
</feature>
<accession>A0AAX4K371</accession>
<gene>
    <name evidence="2" type="ORF">L201_006124</name>
</gene>
<feature type="region of interest" description="Disordered" evidence="1">
    <location>
        <begin position="13"/>
        <end position="62"/>
    </location>
</feature>
<feature type="compositionally biased region" description="Low complexity" evidence="1">
    <location>
        <begin position="216"/>
        <end position="245"/>
    </location>
</feature>
<protein>
    <submittedName>
        <fullName evidence="2">Uncharacterized protein</fullName>
    </submittedName>
</protein>
<dbReference type="Proteomes" id="UP001355207">
    <property type="component" value="Chromosome 8"/>
</dbReference>
<evidence type="ECO:0000313" key="3">
    <source>
        <dbReference type="Proteomes" id="UP001355207"/>
    </source>
</evidence>
<dbReference type="AlphaFoldDB" id="A0AAX4K371"/>
<feature type="compositionally biased region" description="Acidic residues" evidence="1">
    <location>
        <begin position="161"/>
        <end position="178"/>
    </location>
</feature>
<name>A0AAX4K371_9TREE</name>
<sequence length="341" mass="36437">MSLSSSTLSLKFMQRGIARSQPSTPTFTSTPSGSDAKPSIPNQDQQSTPSSKPNQSYLSATASAAARGDKLIIQNEEEWFLPSSSRNNIRRTIKQEATGPIFESSYVPFLTSNSISPEAGPSTITPSITSITNSTAGGGGRMTFGGFGKKDQDTSKRSSNDNDDDDDYDEMEEDDDVAEAVRIAKQMRDDGRSVKAEPSSQPRTFLKPALSPPPSSTTKSTSNAPSSNNRSRTLQNSQNNSSSNTPKPMSVAEKMRQTITSSRNSPSSTPTSSNSISKTTSPVPSITTSSTSSTSNKKDKSKNKNKRPASERESSSGSNLTSPLISKKVKIEPNSQPPKMS</sequence>
<evidence type="ECO:0000313" key="2">
    <source>
        <dbReference type="EMBL" id="WWC91183.1"/>
    </source>
</evidence>
<dbReference type="EMBL" id="CP144105">
    <property type="protein sequence ID" value="WWC91183.1"/>
    <property type="molecule type" value="Genomic_DNA"/>
</dbReference>
<feature type="region of interest" description="Disordered" evidence="1">
    <location>
        <begin position="131"/>
        <end position="341"/>
    </location>
</feature>
<proteinExistence type="predicted"/>
<dbReference type="GeneID" id="91096794"/>